<evidence type="ECO:0000259" key="9">
    <source>
        <dbReference type="Pfam" id="PF00266"/>
    </source>
</evidence>
<evidence type="ECO:0000256" key="4">
    <source>
        <dbReference type="ARBA" id="ARBA00022723"/>
    </source>
</evidence>
<keyword evidence="11" id="KW-1185">Reference proteome</keyword>
<dbReference type="GO" id="GO:0046872">
    <property type="term" value="F:metal ion binding"/>
    <property type="evidence" value="ECO:0007669"/>
    <property type="project" value="UniProtKB-KW"/>
</dbReference>
<dbReference type="Proteomes" id="UP000187735">
    <property type="component" value="Chromosome"/>
</dbReference>
<evidence type="ECO:0000256" key="3">
    <source>
        <dbReference type="ARBA" id="ARBA00022679"/>
    </source>
</evidence>
<dbReference type="InterPro" id="IPR000192">
    <property type="entry name" value="Aminotrans_V_dom"/>
</dbReference>
<dbReference type="PANTHER" id="PTHR11601:SF34">
    <property type="entry name" value="CYSTEINE DESULFURASE"/>
    <property type="match status" value="1"/>
</dbReference>
<comment type="cofactor">
    <cofactor evidence="1">
        <name>pyridoxal 5'-phosphate</name>
        <dbReference type="ChEBI" id="CHEBI:597326"/>
    </cofactor>
</comment>
<dbReference type="STRING" id="1891926.Fuma_04208"/>
<evidence type="ECO:0000256" key="1">
    <source>
        <dbReference type="ARBA" id="ARBA00001933"/>
    </source>
</evidence>
<evidence type="ECO:0000256" key="8">
    <source>
        <dbReference type="ARBA" id="ARBA00050776"/>
    </source>
</evidence>
<dbReference type="SUPFAM" id="SSF53383">
    <property type="entry name" value="PLP-dependent transferases"/>
    <property type="match status" value="1"/>
</dbReference>
<evidence type="ECO:0000256" key="5">
    <source>
        <dbReference type="ARBA" id="ARBA00022898"/>
    </source>
</evidence>
<evidence type="ECO:0000256" key="7">
    <source>
        <dbReference type="ARBA" id="ARBA00023014"/>
    </source>
</evidence>
<dbReference type="Gene3D" id="3.90.1150.10">
    <property type="entry name" value="Aspartate Aminotransferase, domain 1"/>
    <property type="match status" value="1"/>
</dbReference>
<sequence>MSASRIFLDNNATTVILPEVAKAMSEAWTTAFANPGSQHSFGRDARRVLEDSRDAIAQILGADPTEVIFTSGGTESINAAINGLTLGRKGVIALTAGEHPATAAACERARQNGLKLLNLTVDSSGLLQPEQFANLPWAELKLVCVILAHNETGVIQDLTQLSDLCEQHRVPLLIDAVQAVGKIPVNFHKLKATALAFGAHKFHGPRGIGGLLLRRGVQLPPLLEGGHQESGRRAGTEPVPLIAGMATALRCFDADCEARMQRVQKLRDQLQQALCESSAPTVVHGSDAPRLPNTLSIAFPGVDGEAMLVSLDLEGIACSLGSTCASGSAEPAPALLAMNIEPAICTSSVRFSVSDLNTEAEIADAAARIANVVSRLREQR</sequence>
<dbReference type="RefSeq" id="WP_077025852.1">
    <property type="nucleotide sequence ID" value="NZ_CP017641.1"/>
</dbReference>
<dbReference type="Gene3D" id="3.40.640.10">
    <property type="entry name" value="Type I PLP-dependent aspartate aminotransferase-like (Major domain)"/>
    <property type="match status" value="1"/>
</dbReference>
<reference evidence="10 11" key="1">
    <citation type="journal article" date="2016" name="Front. Microbiol.">
        <title>Fuerstia marisgermanicae gen. nov., sp. nov., an Unusual Member of the Phylum Planctomycetes from the German Wadden Sea.</title>
        <authorList>
            <person name="Kohn T."/>
            <person name="Heuer A."/>
            <person name="Jogler M."/>
            <person name="Vollmers J."/>
            <person name="Boedeker C."/>
            <person name="Bunk B."/>
            <person name="Rast P."/>
            <person name="Borchert D."/>
            <person name="Glockner I."/>
            <person name="Freese H.M."/>
            <person name="Klenk H.P."/>
            <person name="Overmann J."/>
            <person name="Kaster A.K."/>
            <person name="Rohde M."/>
            <person name="Wiegand S."/>
            <person name="Jogler C."/>
        </authorList>
    </citation>
    <scope>NUCLEOTIDE SEQUENCE [LARGE SCALE GENOMIC DNA]</scope>
    <source>
        <strain evidence="10 11">NH11</strain>
    </source>
</reference>
<dbReference type="GO" id="GO:0051536">
    <property type="term" value="F:iron-sulfur cluster binding"/>
    <property type="evidence" value="ECO:0007669"/>
    <property type="project" value="UniProtKB-KW"/>
</dbReference>
<dbReference type="EMBL" id="CP017641">
    <property type="protein sequence ID" value="APZ94576.1"/>
    <property type="molecule type" value="Genomic_DNA"/>
</dbReference>
<name>A0A1P8WKJ1_9PLAN</name>
<dbReference type="PANTHER" id="PTHR11601">
    <property type="entry name" value="CYSTEINE DESULFURYLASE FAMILY MEMBER"/>
    <property type="match status" value="1"/>
</dbReference>
<accession>A0A1P8WKJ1</accession>
<dbReference type="Pfam" id="PF00266">
    <property type="entry name" value="Aminotran_5"/>
    <property type="match status" value="1"/>
</dbReference>
<dbReference type="EC" id="2.8.1.7" evidence="10"/>
<comment type="catalytic activity">
    <reaction evidence="8">
        <text>(sulfur carrier)-H + L-cysteine = (sulfur carrier)-SH + L-alanine</text>
        <dbReference type="Rhea" id="RHEA:43892"/>
        <dbReference type="Rhea" id="RHEA-COMP:14737"/>
        <dbReference type="Rhea" id="RHEA-COMP:14739"/>
        <dbReference type="ChEBI" id="CHEBI:29917"/>
        <dbReference type="ChEBI" id="CHEBI:35235"/>
        <dbReference type="ChEBI" id="CHEBI:57972"/>
        <dbReference type="ChEBI" id="CHEBI:64428"/>
        <dbReference type="EC" id="2.8.1.7"/>
    </reaction>
</comment>
<dbReference type="AlphaFoldDB" id="A0A1P8WKJ1"/>
<evidence type="ECO:0000313" key="11">
    <source>
        <dbReference type="Proteomes" id="UP000187735"/>
    </source>
</evidence>
<evidence type="ECO:0000256" key="2">
    <source>
        <dbReference type="ARBA" id="ARBA00006490"/>
    </source>
</evidence>
<keyword evidence="4" id="KW-0479">Metal-binding</keyword>
<dbReference type="KEGG" id="fmr:Fuma_04208"/>
<dbReference type="GO" id="GO:0031071">
    <property type="term" value="F:cysteine desulfurase activity"/>
    <property type="evidence" value="ECO:0007669"/>
    <property type="project" value="UniProtKB-EC"/>
</dbReference>
<keyword evidence="3 10" id="KW-0808">Transferase</keyword>
<keyword evidence="5" id="KW-0663">Pyridoxal phosphate</keyword>
<dbReference type="InterPro" id="IPR015421">
    <property type="entry name" value="PyrdxlP-dep_Trfase_major"/>
</dbReference>
<organism evidence="10 11">
    <name type="scientific">Fuerstiella marisgermanici</name>
    <dbReference type="NCBI Taxonomy" id="1891926"/>
    <lineage>
        <taxon>Bacteria</taxon>
        <taxon>Pseudomonadati</taxon>
        <taxon>Planctomycetota</taxon>
        <taxon>Planctomycetia</taxon>
        <taxon>Planctomycetales</taxon>
        <taxon>Planctomycetaceae</taxon>
        <taxon>Fuerstiella</taxon>
    </lineage>
</organism>
<dbReference type="OrthoDB" id="9808002at2"/>
<gene>
    <name evidence="10" type="primary">nifS</name>
    <name evidence="10" type="ORF">Fuma_04208</name>
</gene>
<dbReference type="InterPro" id="IPR015424">
    <property type="entry name" value="PyrdxlP-dep_Trfase"/>
</dbReference>
<keyword evidence="7" id="KW-0411">Iron-sulfur</keyword>
<dbReference type="PIRSF" id="PIRSF005572">
    <property type="entry name" value="NifS"/>
    <property type="match status" value="1"/>
</dbReference>
<evidence type="ECO:0000313" key="10">
    <source>
        <dbReference type="EMBL" id="APZ94576.1"/>
    </source>
</evidence>
<dbReference type="InterPro" id="IPR015422">
    <property type="entry name" value="PyrdxlP-dep_Trfase_small"/>
</dbReference>
<proteinExistence type="inferred from homology"/>
<protein>
    <submittedName>
        <fullName evidence="10">Cysteine desulfurase</fullName>
        <ecNumber evidence="10">2.8.1.7</ecNumber>
    </submittedName>
</protein>
<feature type="domain" description="Aminotransferase class V" evidence="9">
    <location>
        <begin position="6"/>
        <end position="362"/>
    </location>
</feature>
<dbReference type="InterPro" id="IPR016454">
    <property type="entry name" value="Cysteine_dSase"/>
</dbReference>
<dbReference type="Gene3D" id="1.10.260.50">
    <property type="match status" value="1"/>
</dbReference>
<comment type="similarity">
    <text evidence="2">Belongs to the class-V pyridoxal-phosphate-dependent aminotransferase family. NifS/IscS subfamily.</text>
</comment>
<keyword evidence="6" id="KW-0408">Iron</keyword>
<evidence type="ECO:0000256" key="6">
    <source>
        <dbReference type="ARBA" id="ARBA00023004"/>
    </source>
</evidence>